<accession>A0A067DTX8</accession>
<organism evidence="2 3">
    <name type="scientific">Citrus sinensis</name>
    <name type="common">Sweet orange</name>
    <name type="synonym">Citrus aurantium var. sinensis</name>
    <dbReference type="NCBI Taxonomy" id="2711"/>
    <lineage>
        <taxon>Eukaryota</taxon>
        <taxon>Viridiplantae</taxon>
        <taxon>Streptophyta</taxon>
        <taxon>Embryophyta</taxon>
        <taxon>Tracheophyta</taxon>
        <taxon>Spermatophyta</taxon>
        <taxon>Magnoliopsida</taxon>
        <taxon>eudicotyledons</taxon>
        <taxon>Gunneridae</taxon>
        <taxon>Pentapetalae</taxon>
        <taxon>rosids</taxon>
        <taxon>malvids</taxon>
        <taxon>Sapindales</taxon>
        <taxon>Rutaceae</taxon>
        <taxon>Aurantioideae</taxon>
        <taxon>Citrus</taxon>
    </lineage>
</organism>
<gene>
    <name evidence="2" type="ORF">CISIN_1g038198mg</name>
</gene>
<evidence type="ECO:0000313" key="2">
    <source>
        <dbReference type="EMBL" id="KDO46263.1"/>
    </source>
</evidence>
<evidence type="ECO:0000313" key="3">
    <source>
        <dbReference type="Proteomes" id="UP000027120"/>
    </source>
</evidence>
<feature type="signal peptide" evidence="1">
    <location>
        <begin position="1"/>
        <end position="21"/>
    </location>
</feature>
<protein>
    <recommendedName>
        <fullName evidence="4">Secreted protein</fullName>
    </recommendedName>
</protein>
<dbReference type="AlphaFoldDB" id="A0A067DTX8"/>
<dbReference type="EMBL" id="KK785220">
    <property type="protein sequence ID" value="KDO46263.1"/>
    <property type="molecule type" value="Genomic_DNA"/>
</dbReference>
<keyword evidence="1" id="KW-0732">Signal</keyword>
<dbReference type="Proteomes" id="UP000027120">
    <property type="component" value="Unassembled WGS sequence"/>
</dbReference>
<evidence type="ECO:0000256" key="1">
    <source>
        <dbReference type="SAM" id="SignalP"/>
    </source>
</evidence>
<evidence type="ECO:0008006" key="4">
    <source>
        <dbReference type="Google" id="ProtNLM"/>
    </source>
</evidence>
<sequence>MSLLSLARAWNCLLCLKLLTAETMTTKSTANITLPPQNQPSLKPSCLRKRLVETKHQQSVYVCVSVFFFFSHHMTAFN</sequence>
<feature type="chain" id="PRO_5001638894" description="Secreted protein" evidence="1">
    <location>
        <begin position="22"/>
        <end position="78"/>
    </location>
</feature>
<keyword evidence="3" id="KW-1185">Reference proteome</keyword>
<proteinExistence type="predicted"/>
<name>A0A067DTX8_CITSI</name>
<reference evidence="2 3" key="1">
    <citation type="submission" date="2014-04" db="EMBL/GenBank/DDBJ databases">
        <authorList>
            <consortium name="International Citrus Genome Consortium"/>
            <person name="Gmitter F."/>
            <person name="Chen C."/>
            <person name="Farmerie W."/>
            <person name="Harkins T."/>
            <person name="Desany B."/>
            <person name="Mohiuddin M."/>
            <person name="Kodira C."/>
            <person name="Borodovsky M."/>
            <person name="Lomsadze A."/>
            <person name="Burns P."/>
            <person name="Jenkins J."/>
            <person name="Prochnik S."/>
            <person name="Shu S."/>
            <person name="Chapman J."/>
            <person name="Pitluck S."/>
            <person name="Schmutz J."/>
            <person name="Rokhsar D."/>
        </authorList>
    </citation>
    <scope>NUCLEOTIDE SEQUENCE</scope>
</reference>